<dbReference type="CDD" id="cd11644">
    <property type="entry name" value="Precorrin-6Y-MT"/>
    <property type="match status" value="1"/>
</dbReference>
<dbReference type="GO" id="GO:0032259">
    <property type="term" value="P:methylation"/>
    <property type="evidence" value="ECO:0007669"/>
    <property type="project" value="UniProtKB-KW"/>
</dbReference>
<protein>
    <submittedName>
        <fullName evidence="7">Precorrin-6Y C5,15-methyltransferase (Decarboxylating)</fullName>
    </submittedName>
</protein>
<organism evidence="7 8">
    <name type="scientific">Keratinibaculum paraultunense</name>
    <dbReference type="NCBI Taxonomy" id="1278232"/>
    <lineage>
        <taxon>Bacteria</taxon>
        <taxon>Bacillati</taxon>
        <taxon>Bacillota</taxon>
        <taxon>Tissierellia</taxon>
        <taxon>Tissierellales</taxon>
        <taxon>Tepidimicrobiaceae</taxon>
        <taxon>Keratinibaculum</taxon>
    </lineage>
</organism>
<dbReference type="Pfam" id="PF00590">
    <property type="entry name" value="TP_methylase"/>
    <property type="match status" value="1"/>
</dbReference>
<dbReference type="NCBIfam" id="TIGR02467">
    <property type="entry name" value="CbiE"/>
    <property type="match status" value="1"/>
</dbReference>
<dbReference type="InterPro" id="IPR012818">
    <property type="entry name" value="CbiE"/>
</dbReference>
<proteinExistence type="predicted"/>
<comment type="pathway">
    <text evidence="1">Cofactor biosynthesis; adenosylcobalamin biosynthesis.</text>
</comment>
<dbReference type="SUPFAM" id="SSF53790">
    <property type="entry name" value="Tetrapyrrole methylase"/>
    <property type="match status" value="1"/>
</dbReference>
<dbReference type="PANTHER" id="PTHR43182">
    <property type="entry name" value="COBALT-PRECORRIN-6B C(15)-METHYLTRANSFERASE (DECARBOXYLATING)"/>
    <property type="match status" value="1"/>
</dbReference>
<dbReference type="InterPro" id="IPR035996">
    <property type="entry name" value="4pyrrol_Methylase_sf"/>
</dbReference>
<keyword evidence="5" id="KW-0949">S-adenosyl-L-methionine</keyword>
<feature type="domain" description="Tetrapyrrole methylase" evidence="6">
    <location>
        <begin position="37"/>
        <end position="165"/>
    </location>
</feature>
<dbReference type="AlphaFoldDB" id="A0A4R3KZR4"/>
<evidence type="ECO:0000256" key="3">
    <source>
        <dbReference type="ARBA" id="ARBA00022603"/>
    </source>
</evidence>
<keyword evidence="8" id="KW-1185">Reference proteome</keyword>
<dbReference type="InterPro" id="IPR014777">
    <property type="entry name" value="4pyrrole_Mease_sub1"/>
</dbReference>
<dbReference type="InterPro" id="IPR000878">
    <property type="entry name" value="4pyrrol_Mease"/>
</dbReference>
<comment type="caution">
    <text evidence="7">The sequence shown here is derived from an EMBL/GenBank/DDBJ whole genome shotgun (WGS) entry which is preliminary data.</text>
</comment>
<keyword evidence="3 7" id="KW-0489">Methyltransferase</keyword>
<name>A0A4R3KZR4_9FIRM</name>
<dbReference type="InterPro" id="IPR050714">
    <property type="entry name" value="Cobalamin_biosynth_MTase"/>
</dbReference>
<dbReference type="PANTHER" id="PTHR43182:SF1">
    <property type="entry name" value="COBALT-PRECORRIN-7 C(5)-METHYLTRANSFERASE"/>
    <property type="match status" value="1"/>
</dbReference>
<dbReference type="UniPathway" id="UPA00148"/>
<dbReference type="Gene3D" id="3.30.950.10">
    <property type="entry name" value="Methyltransferase, Cobalt-precorrin-4 Transmethylase, Domain 2"/>
    <property type="match status" value="1"/>
</dbReference>
<dbReference type="GO" id="GO:0008276">
    <property type="term" value="F:protein methyltransferase activity"/>
    <property type="evidence" value="ECO:0007669"/>
    <property type="project" value="InterPro"/>
</dbReference>
<dbReference type="GO" id="GO:0009236">
    <property type="term" value="P:cobalamin biosynthetic process"/>
    <property type="evidence" value="ECO:0007669"/>
    <property type="project" value="UniProtKB-UniPathway"/>
</dbReference>
<dbReference type="Gene3D" id="3.40.1010.10">
    <property type="entry name" value="Cobalt-precorrin-4 Transmethylase, Domain 1"/>
    <property type="match status" value="1"/>
</dbReference>
<dbReference type="EMBL" id="SMAE01000004">
    <property type="protein sequence ID" value="TCS90566.1"/>
    <property type="molecule type" value="Genomic_DNA"/>
</dbReference>
<keyword evidence="4 7" id="KW-0808">Transferase</keyword>
<evidence type="ECO:0000256" key="5">
    <source>
        <dbReference type="ARBA" id="ARBA00022691"/>
    </source>
</evidence>
<reference evidence="7 8" key="1">
    <citation type="submission" date="2019-03" db="EMBL/GenBank/DDBJ databases">
        <title>Genomic Encyclopedia of Type Strains, Phase IV (KMG-IV): sequencing the most valuable type-strain genomes for metagenomic binning, comparative biology and taxonomic classification.</title>
        <authorList>
            <person name="Goeker M."/>
        </authorList>
    </citation>
    <scope>NUCLEOTIDE SEQUENCE [LARGE SCALE GENOMIC DNA]</scope>
    <source>
        <strain evidence="7 8">DSM 26752</strain>
    </source>
</reference>
<evidence type="ECO:0000256" key="1">
    <source>
        <dbReference type="ARBA" id="ARBA00004953"/>
    </source>
</evidence>
<evidence type="ECO:0000259" key="6">
    <source>
        <dbReference type="Pfam" id="PF00590"/>
    </source>
</evidence>
<keyword evidence="2" id="KW-0169">Cobalamin biosynthesis</keyword>
<evidence type="ECO:0000313" key="7">
    <source>
        <dbReference type="EMBL" id="TCS90566.1"/>
    </source>
</evidence>
<dbReference type="Proteomes" id="UP000294567">
    <property type="component" value="Unassembled WGS sequence"/>
</dbReference>
<dbReference type="InterPro" id="IPR014776">
    <property type="entry name" value="4pyrrole_Mease_sub2"/>
</dbReference>
<evidence type="ECO:0000313" key="8">
    <source>
        <dbReference type="Proteomes" id="UP000294567"/>
    </source>
</evidence>
<dbReference type="OrthoDB" id="9780707at2"/>
<accession>A0A4R3KZR4</accession>
<evidence type="ECO:0000256" key="2">
    <source>
        <dbReference type="ARBA" id="ARBA00022573"/>
    </source>
</evidence>
<sequence>MEVMEAIKSYENVVAFGRVSNSLEIIRKDIIKINKIAYIDKLIKEYEHILILASGDPCFYGIVEYLNRQNIVIEKIMPGISSFQYMMAKLGKSWQGANLLSLHGREENLDTIKEHKFSIILTDKDNSPSSISKRLYKMGIEGIIYAGFNLSYEDERIIKVNIGEALEDISPLSVVVVENAMD</sequence>
<evidence type="ECO:0000256" key="4">
    <source>
        <dbReference type="ARBA" id="ARBA00022679"/>
    </source>
</evidence>
<gene>
    <name evidence="7" type="ORF">EDD65_104108</name>
</gene>